<accession>A0A1H0R4M8</accession>
<gene>
    <name evidence="1" type="ORF">SAMN05216565_10222</name>
</gene>
<dbReference type="STRING" id="930152.SAMN05216565_10222"/>
<name>A0A1H0R4M8_9BACI</name>
<evidence type="ECO:0000313" key="1">
    <source>
        <dbReference type="EMBL" id="SDP23918.1"/>
    </source>
</evidence>
<dbReference type="InterPro" id="IPR025619">
    <property type="entry name" value="YlzJ"/>
</dbReference>
<organism evidence="1 2">
    <name type="scientific">Litchfieldia salsa</name>
    <dbReference type="NCBI Taxonomy" id="930152"/>
    <lineage>
        <taxon>Bacteria</taxon>
        <taxon>Bacillati</taxon>
        <taxon>Bacillota</taxon>
        <taxon>Bacilli</taxon>
        <taxon>Bacillales</taxon>
        <taxon>Bacillaceae</taxon>
        <taxon>Litchfieldia</taxon>
    </lineage>
</organism>
<dbReference type="OrthoDB" id="1683573at2"/>
<reference evidence="2" key="1">
    <citation type="submission" date="2016-10" db="EMBL/GenBank/DDBJ databases">
        <authorList>
            <person name="Varghese N."/>
            <person name="Submissions S."/>
        </authorList>
    </citation>
    <scope>NUCLEOTIDE SEQUENCE [LARGE SCALE GENOMIC DNA]</scope>
    <source>
        <strain evidence="2">IBRC-M10078</strain>
    </source>
</reference>
<sequence length="72" mass="8275">MTLYSIMPDELIYPPNEEDYQKQKLINMSGVPILVNEQAPGEHYVVRVMSSDPQDYLCEQFTPGCRITLPID</sequence>
<dbReference type="Proteomes" id="UP000199159">
    <property type="component" value="Unassembled WGS sequence"/>
</dbReference>
<keyword evidence="2" id="KW-1185">Reference proteome</keyword>
<proteinExistence type="predicted"/>
<dbReference type="RefSeq" id="WP_090850168.1">
    <property type="nucleotide sequence ID" value="NZ_FNJU01000002.1"/>
</dbReference>
<dbReference type="EMBL" id="FNJU01000002">
    <property type="protein sequence ID" value="SDP23918.1"/>
    <property type="molecule type" value="Genomic_DNA"/>
</dbReference>
<dbReference type="AlphaFoldDB" id="A0A1H0R4M8"/>
<evidence type="ECO:0000313" key="2">
    <source>
        <dbReference type="Proteomes" id="UP000199159"/>
    </source>
</evidence>
<dbReference type="Pfam" id="PF14035">
    <property type="entry name" value="YlzJ"/>
    <property type="match status" value="1"/>
</dbReference>
<protein>
    <submittedName>
        <fullName evidence="1">YlzJ-like protein</fullName>
    </submittedName>
</protein>